<dbReference type="InterPro" id="IPR018392">
    <property type="entry name" value="LysM"/>
</dbReference>
<feature type="region of interest" description="Disordered" evidence="3">
    <location>
        <begin position="550"/>
        <end position="574"/>
    </location>
</feature>
<dbReference type="PANTHER" id="PTHR34997">
    <property type="entry name" value="AM15"/>
    <property type="match status" value="1"/>
</dbReference>
<evidence type="ECO:0000256" key="3">
    <source>
        <dbReference type="SAM" id="MobiDB-lite"/>
    </source>
</evidence>
<dbReference type="EMBL" id="JAGTJR010000032">
    <property type="protein sequence ID" value="KAH7038867.1"/>
    <property type="molecule type" value="Genomic_DNA"/>
</dbReference>
<dbReference type="PROSITE" id="PS51782">
    <property type="entry name" value="LYSM"/>
    <property type="match status" value="5"/>
</dbReference>
<name>A0ABQ8FZQ5_9PEZI</name>
<dbReference type="Pfam" id="PF01476">
    <property type="entry name" value="LysM"/>
    <property type="match status" value="4"/>
</dbReference>
<feature type="region of interest" description="Disordered" evidence="3">
    <location>
        <begin position="737"/>
        <end position="756"/>
    </location>
</feature>
<keyword evidence="6" id="KW-1185">Reference proteome</keyword>
<dbReference type="SUPFAM" id="SSF54106">
    <property type="entry name" value="LysM domain"/>
    <property type="match status" value="3"/>
</dbReference>
<dbReference type="CDD" id="cd00118">
    <property type="entry name" value="LysM"/>
    <property type="match status" value="5"/>
</dbReference>
<feature type="domain" description="LysM" evidence="4">
    <location>
        <begin position="772"/>
        <end position="822"/>
    </location>
</feature>
<dbReference type="InterPro" id="IPR052210">
    <property type="entry name" value="LysM1-like"/>
</dbReference>
<feature type="domain" description="LysM" evidence="4">
    <location>
        <begin position="287"/>
        <end position="335"/>
    </location>
</feature>
<sequence length="826" mass="87136">MMLHSLFIPSLFQELITLWSLAAFSFFIQTAHGIQLLYNSSVPTTLSNACSEALLSNVACDPVVKNLRPNFFYTPETLARICTSDCKSALSDYQSLVQRACGEEILPGSFDLNVSALMIPGTYQYLFESTCLQDDGRYCNNVAAIAAAFEDPGNSMFNYLDTVPSDTTQPSECDACFVKSLKLEAGSPYFDGPVIASLSLYESMTSSCSVTGQPLTTTTLGFYTQEPTVTPTPCAGTTYAIQPADDCYSISTAQGIGTAWLLSDNDLPAWCAEFPTSGDLCLTNTCNVVTVQGDDTCKSIAKAANITEAQLHAWNPIINYGCYNLEKMNGTQLCVSAPGTNFVPPPTTDLAPITPTSAAPVPTDAAPDTKTCGRWYDVQPGDYCNLLTLKFGISLDDFIFLNPTINTNCTNLLADVSYCVQAVGDINTYSGRPGYTTATPTAPFTGIPFTALPDATETQIPRLYTPLPLANDTRDDCAAYFAGDDYQHDLTSTRWASNCAFAAYIYDVTLEDLGVWNPSLGDNLTAASACAFVPGLRYCGSYYPEADNTPTSTAAEATTTGGAPVAPGPTHTGQPATCDAWHVVEAGDSCQSVADAAGISLAQFLAWNPAVSSDCLDNFWLDQAYCVGVAGGGDGPATSAATTTNTGPTAVTSTAVASTTRPTPGAPTHTGQPADCDEWHIVVTGDTCTSVADAAGISLAQFLAWNPAVSADCVQNFWLDQAYCVGVAGDAPAVTTTSSVPPTATSSGAVPSATGKPPAEWLQEGIVANCNKWDRAVSGDYCFAFAERNGITLGQLVEWNTALGTNGDNCGTAFWLDYYYCIGVSG</sequence>
<dbReference type="Gene3D" id="3.10.350.10">
    <property type="entry name" value="LysM domain"/>
    <property type="match status" value="5"/>
</dbReference>
<organism evidence="5 6">
    <name type="scientific">Macrophomina phaseolina</name>
    <dbReference type="NCBI Taxonomy" id="35725"/>
    <lineage>
        <taxon>Eukaryota</taxon>
        <taxon>Fungi</taxon>
        <taxon>Dikarya</taxon>
        <taxon>Ascomycota</taxon>
        <taxon>Pezizomycotina</taxon>
        <taxon>Dothideomycetes</taxon>
        <taxon>Dothideomycetes incertae sedis</taxon>
        <taxon>Botryosphaeriales</taxon>
        <taxon>Botryosphaeriaceae</taxon>
        <taxon>Macrophomina</taxon>
    </lineage>
</organism>
<evidence type="ECO:0000259" key="4">
    <source>
        <dbReference type="PROSITE" id="PS51782"/>
    </source>
</evidence>
<comment type="caution">
    <text evidence="5">The sequence shown here is derived from an EMBL/GenBank/DDBJ whole genome shotgun (WGS) entry which is preliminary data.</text>
</comment>
<dbReference type="SMART" id="SM00257">
    <property type="entry name" value="LysM"/>
    <property type="match status" value="4"/>
</dbReference>
<gene>
    <name evidence="5" type="ORF">B0J12DRAFT_731372</name>
</gene>
<dbReference type="Proteomes" id="UP000774617">
    <property type="component" value="Unassembled WGS sequence"/>
</dbReference>
<feature type="domain" description="LysM" evidence="4">
    <location>
        <begin position="374"/>
        <end position="420"/>
    </location>
</feature>
<keyword evidence="1" id="KW-0147">Chitin-binding</keyword>
<reference evidence="5 6" key="1">
    <citation type="journal article" date="2021" name="Nat. Commun.">
        <title>Genetic determinants of endophytism in the Arabidopsis root mycobiome.</title>
        <authorList>
            <person name="Mesny F."/>
            <person name="Miyauchi S."/>
            <person name="Thiergart T."/>
            <person name="Pickel B."/>
            <person name="Atanasova L."/>
            <person name="Karlsson M."/>
            <person name="Huettel B."/>
            <person name="Barry K.W."/>
            <person name="Haridas S."/>
            <person name="Chen C."/>
            <person name="Bauer D."/>
            <person name="Andreopoulos W."/>
            <person name="Pangilinan J."/>
            <person name="LaButti K."/>
            <person name="Riley R."/>
            <person name="Lipzen A."/>
            <person name="Clum A."/>
            <person name="Drula E."/>
            <person name="Henrissat B."/>
            <person name="Kohler A."/>
            <person name="Grigoriev I.V."/>
            <person name="Martin F.M."/>
            <person name="Hacquard S."/>
        </authorList>
    </citation>
    <scope>NUCLEOTIDE SEQUENCE [LARGE SCALE GENOMIC DNA]</scope>
    <source>
        <strain evidence="5 6">MPI-SDFR-AT-0080</strain>
    </source>
</reference>
<evidence type="ECO:0000256" key="1">
    <source>
        <dbReference type="ARBA" id="ARBA00022669"/>
    </source>
</evidence>
<feature type="domain" description="LysM" evidence="4">
    <location>
        <begin position="580"/>
        <end position="627"/>
    </location>
</feature>
<feature type="compositionally biased region" description="Low complexity" evidence="3">
    <location>
        <begin position="737"/>
        <end position="747"/>
    </location>
</feature>
<feature type="domain" description="LysM" evidence="4">
    <location>
        <begin position="678"/>
        <end position="725"/>
    </location>
</feature>
<keyword evidence="2" id="KW-0843">Virulence</keyword>
<dbReference type="PANTHER" id="PTHR34997:SF1">
    <property type="entry name" value="PEPTIDOGLYCAN-BINDING LYSIN DOMAIN"/>
    <property type="match status" value="1"/>
</dbReference>
<proteinExistence type="predicted"/>
<evidence type="ECO:0000313" key="5">
    <source>
        <dbReference type="EMBL" id="KAH7038867.1"/>
    </source>
</evidence>
<feature type="compositionally biased region" description="Low complexity" evidence="3">
    <location>
        <begin position="550"/>
        <end position="573"/>
    </location>
</feature>
<accession>A0ABQ8FZQ5</accession>
<dbReference type="InterPro" id="IPR036779">
    <property type="entry name" value="LysM_dom_sf"/>
</dbReference>
<protein>
    <recommendedName>
        <fullName evidence="4">LysM domain-containing protein</fullName>
    </recommendedName>
</protein>
<evidence type="ECO:0000256" key="2">
    <source>
        <dbReference type="ARBA" id="ARBA00023026"/>
    </source>
</evidence>
<evidence type="ECO:0000313" key="6">
    <source>
        <dbReference type="Proteomes" id="UP000774617"/>
    </source>
</evidence>